<feature type="transmembrane region" description="Helical" evidence="12">
    <location>
        <begin position="102"/>
        <end position="127"/>
    </location>
</feature>
<dbReference type="PANTHER" id="PTHR30365">
    <property type="entry name" value="CYTOCHROME D UBIQUINOL OXIDASE"/>
    <property type="match status" value="1"/>
</dbReference>
<evidence type="ECO:0000313" key="14">
    <source>
        <dbReference type="EMBL" id="GJN43922.1"/>
    </source>
</evidence>
<comment type="subcellular location">
    <subcellularLocation>
        <location evidence="1">Cell membrane</location>
        <topology evidence="1">Multi-pass membrane protein</topology>
    </subcellularLocation>
</comment>
<comment type="caution">
    <text evidence="14">The sequence shown here is derived from an EMBL/GenBank/DDBJ whole genome shotgun (WGS) entry which is preliminary data.</text>
</comment>
<keyword evidence="3 12" id="KW-0813">Transport</keyword>
<reference evidence="14" key="1">
    <citation type="submission" date="2021-12" db="EMBL/GenBank/DDBJ databases">
        <title>Draft genome sequence of Corynebacterium ammoniagenes strain T-723.</title>
        <authorList>
            <person name="Matsuzawa M."/>
            <person name="Hiratani M."/>
            <person name="Abe I."/>
            <person name="Tsuji Y."/>
            <person name="Nakamura J."/>
        </authorList>
    </citation>
    <scope>NUCLEOTIDE SEQUENCE</scope>
    <source>
        <strain evidence="14">T-723</strain>
    </source>
</reference>
<comment type="similarity">
    <text evidence="2 12">Belongs to the cytochrome ubiquinol oxidase subunit 1 family.</text>
</comment>
<sequence length="552" mass="61491">MPVFQLRKAYAVDLVDVSRWQFGITTVYHFIFVPLTIGLAPLVAIMQTAWHRTGKDMWYRATRFFGTLFLVNFAMGVVTGLVQEFQFGMNWSEYSRFVGDVFGGPLALEGLAAFFFESIFLGIWIFGWGRVPRWIHLASIWIVAAATNVSAYFIIVANSFMQHPVGAAMNYENGRAELINVWELLSNPVALVAFPHAVAGSVLVAGTFVAGISAWWMVRDRRHAAKTGENAEDAGQLWRPLLRMGLWVTLLGIVSVSITGDLQAKVMFEGQPMKMASAEALCYTEEDPWFSILAISTFNDCNSVSEIFSVPWVLSFLAGGQFSGVTLQGVTDLQAQAEQLYGPGNYSPNLFVTYWSFRLMIGFMAASILVVIVGFWLTRKKRTTDRRWFAWLGLIAIPFPFLSNSAGWIFTEMGRQPWVVYPNPDFGPENSPNGENDIHLIVDFGVSNHSVATVWISLIAFTLIYGILAVVWFWLMRRFVVAGALASGASENIVEDTYGPDAEELEPLSFNADSSDDFPSAEESEPADRGSAAVTTKPRRQRDERTVDEKGN</sequence>
<dbReference type="PIRSF" id="PIRSF006446">
    <property type="entry name" value="Cyt_quinol_oxidase_1"/>
    <property type="match status" value="1"/>
</dbReference>
<keyword evidence="7 12" id="KW-0479">Metal-binding</keyword>
<evidence type="ECO:0000256" key="10">
    <source>
        <dbReference type="ARBA" id="ARBA00023004"/>
    </source>
</evidence>
<dbReference type="GO" id="GO:0020037">
    <property type="term" value="F:heme binding"/>
    <property type="evidence" value="ECO:0007669"/>
    <property type="project" value="TreeGrafter"/>
</dbReference>
<accession>A0AAV5G978</accession>
<feature type="compositionally biased region" description="Acidic residues" evidence="13">
    <location>
        <begin position="514"/>
        <end position="525"/>
    </location>
</feature>
<keyword evidence="5 12" id="KW-0349">Heme</keyword>
<keyword evidence="11 12" id="KW-0472">Membrane</keyword>
<feature type="transmembrane region" description="Helical" evidence="12">
    <location>
        <begin position="20"/>
        <end position="43"/>
    </location>
</feature>
<dbReference type="GO" id="GO:0070069">
    <property type="term" value="C:cytochrome complex"/>
    <property type="evidence" value="ECO:0007669"/>
    <property type="project" value="UniProtKB-UniRule"/>
</dbReference>
<dbReference type="GO" id="GO:0009055">
    <property type="term" value="F:electron transfer activity"/>
    <property type="evidence" value="ECO:0007669"/>
    <property type="project" value="UniProtKB-UniRule"/>
</dbReference>
<dbReference type="GO" id="GO:0005886">
    <property type="term" value="C:plasma membrane"/>
    <property type="evidence" value="ECO:0007669"/>
    <property type="project" value="UniProtKB-SubCell"/>
</dbReference>
<protein>
    <submittedName>
        <fullName evidence="14">Cytochrome ubiquinol oxidase subunit I</fullName>
    </submittedName>
</protein>
<proteinExistence type="inferred from homology"/>
<feature type="transmembrane region" description="Helical" evidence="12">
    <location>
        <begin position="64"/>
        <end position="82"/>
    </location>
</feature>
<feature type="transmembrane region" description="Helical" evidence="12">
    <location>
        <begin position="389"/>
        <end position="410"/>
    </location>
</feature>
<keyword evidence="10 12" id="KW-0408">Iron</keyword>
<evidence type="ECO:0000256" key="12">
    <source>
        <dbReference type="PIRNR" id="PIRNR006446"/>
    </source>
</evidence>
<dbReference type="GO" id="GO:0019646">
    <property type="term" value="P:aerobic electron transport chain"/>
    <property type="evidence" value="ECO:0007669"/>
    <property type="project" value="InterPro"/>
</dbReference>
<evidence type="ECO:0000256" key="9">
    <source>
        <dbReference type="ARBA" id="ARBA00022989"/>
    </source>
</evidence>
<dbReference type="Pfam" id="PF01654">
    <property type="entry name" value="Cyt_bd_oxida_I"/>
    <property type="match status" value="1"/>
</dbReference>
<feature type="transmembrane region" description="Helical" evidence="12">
    <location>
        <begin position="237"/>
        <end position="258"/>
    </location>
</feature>
<evidence type="ECO:0000256" key="1">
    <source>
        <dbReference type="ARBA" id="ARBA00004651"/>
    </source>
</evidence>
<evidence type="ECO:0000313" key="15">
    <source>
        <dbReference type="Proteomes" id="UP001054925"/>
    </source>
</evidence>
<evidence type="ECO:0000256" key="7">
    <source>
        <dbReference type="ARBA" id="ARBA00022723"/>
    </source>
</evidence>
<feature type="transmembrane region" description="Helical" evidence="12">
    <location>
        <begin position="355"/>
        <end position="377"/>
    </location>
</feature>
<evidence type="ECO:0000256" key="3">
    <source>
        <dbReference type="ARBA" id="ARBA00022448"/>
    </source>
</evidence>
<gene>
    <name evidence="14" type="ORF">CAT723_24010</name>
</gene>
<evidence type="ECO:0000256" key="5">
    <source>
        <dbReference type="ARBA" id="ARBA00022617"/>
    </source>
</evidence>
<evidence type="ECO:0000256" key="6">
    <source>
        <dbReference type="ARBA" id="ARBA00022692"/>
    </source>
</evidence>
<dbReference type="GO" id="GO:0016682">
    <property type="term" value="F:oxidoreductase activity, acting on diphenols and related substances as donors, oxygen as acceptor"/>
    <property type="evidence" value="ECO:0007669"/>
    <property type="project" value="TreeGrafter"/>
</dbReference>
<dbReference type="AlphaFoldDB" id="A0AAV5G978"/>
<dbReference type="EMBL" id="BQKK01000008">
    <property type="protein sequence ID" value="GJN43922.1"/>
    <property type="molecule type" value="Genomic_DNA"/>
</dbReference>
<dbReference type="InterPro" id="IPR002585">
    <property type="entry name" value="Cyt-d_ubiquinol_oxidase_su_1"/>
</dbReference>
<evidence type="ECO:0000256" key="2">
    <source>
        <dbReference type="ARBA" id="ARBA00009819"/>
    </source>
</evidence>
<name>A0AAV5G978_CORAM</name>
<evidence type="ECO:0000256" key="13">
    <source>
        <dbReference type="SAM" id="MobiDB-lite"/>
    </source>
</evidence>
<feature type="compositionally biased region" description="Basic and acidic residues" evidence="13">
    <location>
        <begin position="541"/>
        <end position="552"/>
    </location>
</feature>
<keyword evidence="9 12" id="KW-1133">Transmembrane helix</keyword>
<keyword evidence="8 12" id="KW-0249">Electron transport</keyword>
<evidence type="ECO:0000256" key="8">
    <source>
        <dbReference type="ARBA" id="ARBA00022982"/>
    </source>
</evidence>
<dbReference type="GO" id="GO:0046872">
    <property type="term" value="F:metal ion binding"/>
    <property type="evidence" value="ECO:0007669"/>
    <property type="project" value="UniProtKB-UniRule"/>
</dbReference>
<dbReference type="PANTHER" id="PTHR30365:SF15">
    <property type="entry name" value="CYTOCHROME BD UBIQUINOL OXIDASE SUBUNIT 1"/>
    <property type="match status" value="1"/>
</dbReference>
<feature type="transmembrane region" description="Helical" evidence="12">
    <location>
        <begin position="134"/>
        <end position="155"/>
    </location>
</feature>
<evidence type="ECO:0000256" key="11">
    <source>
        <dbReference type="ARBA" id="ARBA00023136"/>
    </source>
</evidence>
<feature type="transmembrane region" description="Helical" evidence="12">
    <location>
        <begin position="193"/>
        <end position="216"/>
    </location>
</feature>
<organism evidence="14 15">
    <name type="scientific">Corynebacterium ammoniagenes</name>
    <name type="common">Brevibacterium ammoniagenes</name>
    <dbReference type="NCBI Taxonomy" id="1697"/>
    <lineage>
        <taxon>Bacteria</taxon>
        <taxon>Bacillati</taxon>
        <taxon>Actinomycetota</taxon>
        <taxon>Actinomycetes</taxon>
        <taxon>Mycobacteriales</taxon>
        <taxon>Corynebacteriaceae</taxon>
        <taxon>Corynebacterium</taxon>
    </lineage>
</organism>
<feature type="region of interest" description="Disordered" evidence="13">
    <location>
        <begin position="504"/>
        <end position="552"/>
    </location>
</feature>
<keyword evidence="4 12" id="KW-1003">Cell membrane</keyword>
<feature type="transmembrane region" description="Helical" evidence="12">
    <location>
        <begin position="454"/>
        <end position="475"/>
    </location>
</feature>
<keyword evidence="6 12" id="KW-0812">Transmembrane</keyword>
<dbReference type="Proteomes" id="UP001054925">
    <property type="component" value="Unassembled WGS sequence"/>
</dbReference>
<evidence type="ECO:0000256" key="4">
    <source>
        <dbReference type="ARBA" id="ARBA00022475"/>
    </source>
</evidence>